<dbReference type="RefSeq" id="WP_146588926.1">
    <property type="nucleotide sequence ID" value="NZ_SJPO01000008.1"/>
</dbReference>
<feature type="transmembrane region" description="Helical" evidence="1">
    <location>
        <begin position="69"/>
        <end position="91"/>
    </location>
</feature>
<evidence type="ECO:0000313" key="3">
    <source>
        <dbReference type="Proteomes" id="UP000318478"/>
    </source>
</evidence>
<dbReference type="Proteomes" id="UP000318478">
    <property type="component" value="Unassembled WGS sequence"/>
</dbReference>
<keyword evidence="1" id="KW-0472">Membrane</keyword>
<keyword evidence="3" id="KW-1185">Reference proteome</keyword>
<gene>
    <name evidence="2" type="ORF">Pla123a_33270</name>
</gene>
<feature type="transmembrane region" description="Helical" evidence="1">
    <location>
        <begin position="103"/>
        <end position="128"/>
    </location>
</feature>
<protein>
    <submittedName>
        <fullName evidence="2">Uncharacterized protein</fullName>
    </submittedName>
</protein>
<accession>A0A5C5YH09</accession>
<dbReference type="OrthoDB" id="275833at2"/>
<evidence type="ECO:0000313" key="2">
    <source>
        <dbReference type="EMBL" id="TWT74504.1"/>
    </source>
</evidence>
<sequence length="227" mass="24601">MTALLRTADDILRRAPWTTAPHDAGRAVPRLAGCVVAFACVYGAAMGAYRGFNAEPQWALQMAYSAIKAPLLLGGSFLLTLPAFFTLSSLLGLRDSFGQMVRALVAGQAALAIALAAFAPLTLLAYASSPDYDFARAFNAVVFATAALAGQSVLRRHCRPLIEQNRRHRTLLVAWGGVYAFVAIQLAWLLRPFFGASGLAVRFLREEAWDNAYVQLARIVWRAVVGE</sequence>
<feature type="transmembrane region" description="Helical" evidence="1">
    <location>
        <begin position="31"/>
        <end position="49"/>
    </location>
</feature>
<feature type="transmembrane region" description="Helical" evidence="1">
    <location>
        <begin position="134"/>
        <end position="150"/>
    </location>
</feature>
<keyword evidence="1" id="KW-0812">Transmembrane</keyword>
<dbReference type="AlphaFoldDB" id="A0A5C5YH09"/>
<proteinExistence type="predicted"/>
<keyword evidence="1" id="KW-1133">Transmembrane helix</keyword>
<name>A0A5C5YH09_9BACT</name>
<comment type="caution">
    <text evidence="2">The sequence shown here is derived from an EMBL/GenBank/DDBJ whole genome shotgun (WGS) entry which is preliminary data.</text>
</comment>
<organism evidence="2 3">
    <name type="scientific">Posidoniimonas polymericola</name>
    <dbReference type="NCBI Taxonomy" id="2528002"/>
    <lineage>
        <taxon>Bacteria</taxon>
        <taxon>Pseudomonadati</taxon>
        <taxon>Planctomycetota</taxon>
        <taxon>Planctomycetia</taxon>
        <taxon>Pirellulales</taxon>
        <taxon>Lacipirellulaceae</taxon>
        <taxon>Posidoniimonas</taxon>
    </lineage>
</organism>
<reference evidence="2 3" key="1">
    <citation type="submission" date="2019-02" db="EMBL/GenBank/DDBJ databases">
        <title>Deep-cultivation of Planctomycetes and their phenomic and genomic characterization uncovers novel biology.</title>
        <authorList>
            <person name="Wiegand S."/>
            <person name="Jogler M."/>
            <person name="Boedeker C."/>
            <person name="Pinto D."/>
            <person name="Vollmers J."/>
            <person name="Rivas-Marin E."/>
            <person name="Kohn T."/>
            <person name="Peeters S.H."/>
            <person name="Heuer A."/>
            <person name="Rast P."/>
            <person name="Oberbeckmann S."/>
            <person name="Bunk B."/>
            <person name="Jeske O."/>
            <person name="Meyerdierks A."/>
            <person name="Storesund J.E."/>
            <person name="Kallscheuer N."/>
            <person name="Luecker S."/>
            <person name="Lage O.M."/>
            <person name="Pohl T."/>
            <person name="Merkel B.J."/>
            <person name="Hornburger P."/>
            <person name="Mueller R.-W."/>
            <person name="Bruemmer F."/>
            <person name="Labrenz M."/>
            <person name="Spormann A.M."/>
            <person name="Op Den Camp H."/>
            <person name="Overmann J."/>
            <person name="Amann R."/>
            <person name="Jetten M.S.M."/>
            <person name="Mascher T."/>
            <person name="Medema M.H."/>
            <person name="Devos D.P."/>
            <person name="Kaster A.-K."/>
            <person name="Ovreas L."/>
            <person name="Rohde M."/>
            <person name="Galperin M.Y."/>
            <person name="Jogler C."/>
        </authorList>
    </citation>
    <scope>NUCLEOTIDE SEQUENCE [LARGE SCALE GENOMIC DNA]</scope>
    <source>
        <strain evidence="2 3">Pla123a</strain>
    </source>
</reference>
<evidence type="ECO:0000256" key="1">
    <source>
        <dbReference type="SAM" id="Phobius"/>
    </source>
</evidence>
<feature type="transmembrane region" description="Helical" evidence="1">
    <location>
        <begin position="171"/>
        <end position="190"/>
    </location>
</feature>
<dbReference type="EMBL" id="SJPO01000008">
    <property type="protein sequence ID" value="TWT74504.1"/>
    <property type="molecule type" value="Genomic_DNA"/>
</dbReference>